<evidence type="ECO:0000313" key="2">
    <source>
        <dbReference type="Proteomes" id="UP001180020"/>
    </source>
</evidence>
<protein>
    <submittedName>
        <fullName evidence="1">Uncharacterized protein</fullName>
    </submittedName>
</protein>
<proteinExistence type="predicted"/>
<name>A0AAV9DMS5_ACOCL</name>
<dbReference type="Proteomes" id="UP001180020">
    <property type="component" value="Unassembled WGS sequence"/>
</dbReference>
<evidence type="ECO:0000313" key="1">
    <source>
        <dbReference type="EMBL" id="KAK1302094.1"/>
    </source>
</evidence>
<reference evidence="1" key="2">
    <citation type="submission" date="2023-06" db="EMBL/GenBank/DDBJ databases">
        <authorList>
            <person name="Ma L."/>
            <person name="Liu K.-W."/>
            <person name="Li Z."/>
            <person name="Hsiao Y.-Y."/>
            <person name="Qi Y."/>
            <person name="Fu T."/>
            <person name="Tang G."/>
            <person name="Zhang D."/>
            <person name="Sun W.-H."/>
            <person name="Liu D.-K."/>
            <person name="Li Y."/>
            <person name="Chen G.-Z."/>
            <person name="Liu X.-D."/>
            <person name="Liao X.-Y."/>
            <person name="Jiang Y.-T."/>
            <person name="Yu X."/>
            <person name="Hao Y."/>
            <person name="Huang J."/>
            <person name="Zhao X.-W."/>
            <person name="Ke S."/>
            <person name="Chen Y.-Y."/>
            <person name="Wu W.-L."/>
            <person name="Hsu J.-L."/>
            <person name="Lin Y.-F."/>
            <person name="Huang M.-D."/>
            <person name="Li C.-Y."/>
            <person name="Huang L."/>
            <person name="Wang Z.-W."/>
            <person name="Zhao X."/>
            <person name="Zhong W.-Y."/>
            <person name="Peng D.-H."/>
            <person name="Ahmad S."/>
            <person name="Lan S."/>
            <person name="Zhang J.-S."/>
            <person name="Tsai W.-C."/>
            <person name="Van De Peer Y."/>
            <person name="Liu Z.-J."/>
        </authorList>
    </citation>
    <scope>NUCLEOTIDE SEQUENCE</scope>
    <source>
        <strain evidence="1">CP</strain>
        <tissue evidence="1">Leaves</tissue>
    </source>
</reference>
<gene>
    <name evidence="1" type="ORF">QJS10_CPB12g00773</name>
</gene>
<keyword evidence="2" id="KW-1185">Reference proteome</keyword>
<dbReference type="EMBL" id="JAUJYO010000012">
    <property type="protein sequence ID" value="KAK1302094.1"/>
    <property type="molecule type" value="Genomic_DNA"/>
</dbReference>
<reference evidence="1" key="1">
    <citation type="journal article" date="2023" name="Nat. Commun.">
        <title>Diploid and tetraploid genomes of Acorus and the evolution of monocots.</title>
        <authorList>
            <person name="Ma L."/>
            <person name="Liu K.W."/>
            <person name="Li Z."/>
            <person name="Hsiao Y.Y."/>
            <person name="Qi Y."/>
            <person name="Fu T."/>
            <person name="Tang G.D."/>
            <person name="Zhang D."/>
            <person name="Sun W.H."/>
            <person name="Liu D.K."/>
            <person name="Li Y."/>
            <person name="Chen G.Z."/>
            <person name="Liu X.D."/>
            <person name="Liao X.Y."/>
            <person name="Jiang Y.T."/>
            <person name="Yu X."/>
            <person name="Hao Y."/>
            <person name="Huang J."/>
            <person name="Zhao X.W."/>
            <person name="Ke S."/>
            <person name="Chen Y.Y."/>
            <person name="Wu W.L."/>
            <person name="Hsu J.L."/>
            <person name="Lin Y.F."/>
            <person name="Huang M.D."/>
            <person name="Li C.Y."/>
            <person name="Huang L."/>
            <person name="Wang Z.W."/>
            <person name="Zhao X."/>
            <person name="Zhong W.Y."/>
            <person name="Peng D.H."/>
            <person name="Ahmad S."/>
            <person name="Lan S."/>
            <person name="Zhang J.S."/>
            <person name="Tsai W.C."/>
            <person name="Van de Peer Y."/>
            <person name="Liu Z.J."/>
        </authorList>
    </citation>
    <scope>NUCLEOTIDE SEQUENCE</scope>
    <source>
        <strain evidence="1">CP</strain>
    </source>
</reference>
<accession>A0AAV9DMS5</accession>
<sequence>MRRDVRDKEVGDAIFSLSTLETTIFIVDKGMHGPKTLRSTNSIAVKTSISKISQRHTFKFNHSISTRGYGRGSI</sequence>
<dbReference type="AlphaFoldDB" id="A0AAV9DMS5"/>
<comment type="caution">
    <text evidence="1">The sequence shown here is derived from an EMBL/GenBank/DDBJ whole genome shotgun (WGS) entry which is preliminary data.</text>
</comment>
<organism evidence="1 2">
    <name type="scientific">Acorus calamus</name>
    <name type="common">Sweet flag</name>
    <dbReference type="NCBI Taxonomy" id="4465"/>
    <lineage>
        <taxon>Eukaryota</taxon>
        <taxon>Viridiplantae</taxon>
        <taxon>Streptophyta</taxon>
        <taxon>Embryophyta</taxon>
        <taxon>Tracheophyta</taxon>
        <taxon>Spermatophyta</taxon>
        <taxon>Magnoliopsida</taxon>
        <taxon>Liliopsida</taxon>
        <taxon>Acoraceae</taxon>
        <taxon>Acorus</taxon>
    </lineage>
</organism>